<keyword evidence="1" id="KW-0175">Coiled coil</keyword>
<dbReference type="AlphaFoldDB" id="A0A2V2YUW9"/>
<evidence type="ECO:0000256" key="2">
    <source>
        <dbReference type="SAM" id="Phobius"/>
    </source>
</evidence>
<keyword evidence="2" id="KW-0812">Transmembrane</keyword>
<organism evidence="3 4">
    <name type="scientific">Paenibacillus cellulosilyticus</name>
    <dbReference type="NCBI Taxonomy" id="375489"/>
    <lineage>
        <taxon>Bacteria</taxon>
        <taxon>Bacillati</taxon>
        <taxon>Bacillota</taxon>
        <taxon>Bacilli</taxon>
        <taxon>Bacillales</taxon>
        <taxon>Paenibacillaceae</taxon>
        <taxon>Paenibacillus</taxon>
    </lineage>
</organism>
<evidence type="ECO:0000313" key="4">
    <source>
        <dbReference type="Proteomes" id="UP000246635"/>
    </source>
</evidence>
<feature type="coiled-coil region" evidence="1">
    <location>
        <begin position="25"/>
        <end position="59"/>
    </location>
</feature>
<feature type="transmembrane region" description="Helical" evidence="2">
    <location>
        <begin position="12"/>
        <end position="32"/>
    </location>
</feature>
<keyword evidence="2" id="KW-0472">Membrane</keyword>
<proteinExistence type="predicted"/>
<accession>A0A2V2YUW9</accession>
<dbReference type="Proteomes" id="UP000246635">
    <property type="component" value="Unassembled WGS sequence"/>
</dbReference>
<comment type="caution">
    <text evidence="3">The sequence shown here is derived from an EMBL/GenBank/DDBJ whole genome shotgun (WGS) entry which is preliminary data.</text>
</comment>
<evidence type="ECO:0000256" key="1">
    <source>
        <dbReference type="SAM" id="Coils"/>
    </source>
</evidence>
<dbReference type="EMBL" id="QGTQ01000013">
    <property type="protein sequence ID" value="PWV99701.1"/>
    <property type="molecule type" value="Genomic_DNA"/>
</dbReference>
<gene>
    <name evidence="3" type="ORF">DFQ01_11375</name>
</gene>
<keyword evidence="4" id="KW-1185">Reference proteome</keyword>
<protein>
    <submittedName>
        <fullName evidence="3">Uncharacterized protein YoxC</fullName>
    </submittedName>
</protein>
<dbReference type="OrthoDB" id="2615180at2"/>
<reference evidence="3 4" key="1">
    <citation type="submission" date="2018-05" db="EMBL/GenBank/DDBJ databases">
        <title>Genomic Encyclopedia of Type Strains, Phase III (KMG-III): the genomes of soil and plant-associated and newly described type strains.</title>
        <authorList>
            <person name="Whitman W."/>
        </authorList>
    </citation>
    <scope>NUCLEOTIDE SEQUENCE [LARGE SCALE GENOMIC DNA]</scope>
    <source>
        <strain evidence="3 4">CECT 5696</strain>
    </source>
</reference>
<dbReference type="RefSeq" id="WP_110045087.1">
    <property type="nucleotide sequence ID" value="NZ_CP054612.1"/>
</dbReference>
<name>A0A2V2YUW9_9BACL</name>
<evidence type="ECO:0000313" key="3">
    <source>
        <dbReference type="EMBL" id="PWV99701.1"/>
    </source>
</evidence>
<keyword evidence="2" id="KW-1133">Transmembrane helix</keyword>
<sequence length="166" mass="17985">MITVLCEVAATVVFVILTIGLLIGLRIIVIRLKQMQQAAERLEQEMHTLIRRMQGTTERAEVALDLVSTQLKAVSGLFQAASVLGESVENASAAVNAMTAAMANKARQQAERIENKRLKGLDEALDWAEVGMTAWQLWQSVRDKVVKKPACSGEGDGHANNGGSDL</sequence>